<feature type="transmembrane region" description="Helical" evidence="1">
    <location>
        <begin position="120"/>
        <end position="139"/>
    </location>
</feature>
<keyword evidence="1" id="KW-0472">Membrane</keyword>
<sequence>MNKRPSVLFTNLRGDKQFFADHLGATPIHNAQVEQHTPLSPLRLPIVDERCFCMAITNFSLTSTYRNPPASLSCSLNPSPRSSPDSVFLPDGTGPSYNPLLYQDVKLSNLRLSLKERRKISTGGLYQALVIFLIATSLLT</sequence>
<dbReference type="Proteomes" id="UP001206925">
    <property type="component" value="Unassembled WGS sequence"/>
</dbReference>
<evidence type="ECO:0000313" key="2">
    <source>
        <dbReference type="EMBL" id="KAI7727600.1"/>
    </source>
</evidence>
<protein>
    <submittedName>
        <fullName evidence="2">Uncharacterized protein</fullName>
    </submittedName>
</protein>
<keyword evidence="1" id="KW-0812">Transmembrane</keyword>
<gene>
    <name evidence="2" type="ORF">M8C21_007026</name>
</gene>
<evidence type="ECO:0000256" key="1">
    <source>
        <dbReference type="SAM" id="Phobius"/>
    </source>
</evidence>
<proteinExistence type="predicted"/>
<organism evidence="2 3">
    <name type="scientific">Ambrosia artemisiifolia</name>
    <name type="common">Common ragweed</name>
    <dbReference type="NCBI Taxonomy" id="4212"/>
    <lineage>
        <taxon>Eukaryota</taxon>
        <taxon>Viridiplantae</taxon>
        <taxon>Streptophyta</taxon>
        <taxon>Embryophyta</taxon>
        <taxon>Tracheophyta</taxon>
        <taxon>Spermatophyta</taxon>
        <taxon>Magnoliopsida</taxon>
        <taxon>eudicotyledons</taxon>
        <taxon>Gunneridae</taxon>
        <taxon>Pentapetalae</taxon>
        <taxon>asterids</taxon>
        <taxon>campanulids</taxon>
        <taxon>Asterales</taxon>
        <taxon>Asteraceae</taxon>
        <taxon>Asteroideae</taxon>
        <taxon>Heliantheae alliance</taxon>
        <taxon>Heliantheae</taxon>
        <taxon>Ambrosia</taxon>
    </lineage>
</organism>
<dbReference type="AlphaFoldDB" id="A0AAD5G3R6"/>
<accession>A0AAD5G3R6</accession>
<name>A0AAD5G3R6_AMBAR</name>
<evidence type="ECO:0000313" key="3">
    <source>
        <dbReference type="Proteomes" id="UP001206925"/>
    </source>
</evidence>
<dbReference type="EMBL" id="JAMZMK010011343">
    <property type="protein sequence ID" value="KAI7727600.1"/>
    <property type="molecule type" value="Genomic_DNA"/>
</dbReference>
<comment type="caution">
    <text evidence="2">The sequence shown here is derived from an EMBL/GenBank/DDBJ whole genome shotgun (WGS) entry which is preliminary data.</text>
</comment>
<reference evidence="2" key="1">
    <citation type="submission" date="2022-06" db="EMBL/GenBank/DDBJ databases">
        <title>Uncovering the hologenomic basis of an extraordinary plant invasion.</title>
        <authorList>
            <person name="Bieker V.C."/>
            <person name="Martin M.D."/>
            <person name="Gilbert T."/>
            <person name="Hodgins K."/>
            <person name="Battlay P."/>
            <person name="Petersen B."/>
            <person name="Wilson J."/>
        </authorList>
    </citation>
    <scope>NUCLEOTIDE SEQUENCE</scope>
    <source>
        <strain evidence="2">AA19_3_7</strain>
        <tissue evidence="2">Leaf</tissue>
    </source>
</reference>
<keyword evidence="1" id="KW-1133">Transmembrane helix</keyword>
<keyword evidence="3" id="KW-1185">Reference proteome</keyword>